<organism evidence="2 3">
    <name type="scientific">candidate division WWE3 bacterium CG08_land_8_20_14_0_20_41_15</name>
    <dbReference type="NCBI Taxonomy" id="1975086"/>
    <lineage>
        <taxon>Bacteria</taxon>
        <taxon>Katanobacteria</taxon>
    </lineage>
</organism>
<dbReference type="AlphaFoldDB" id="A0A2H0X8B0"/>
<evidence type="ECO:0000313" key="3">
    <source>
        <dbReference type="Proteomes" id="UP000231098"/>
    </source>
</evidence>
<evidence type="ECO:0000259" key="1">
    <source>
        <dbReference type="Pfam" id="PF01610"/>
    </source>
</evidence>
<dbReference type="Pfam" id="PF01610">
    <property type="entry name" value="DDE_Tnp_ISL3"/>
    <property type="match status" value="1"/>
</dbReference>
<dbReference type="Proteomes" id="UP000231098">
    <property type="component" value="Unassembled WGS sequence"/>
</dbReference>
<sequence>MALEILVPISTEVIEENPNCIIDGKYKDGALVINIDARKQNHHQQLGLPQTTKIHWGKEYTVPVQELSGLSWPIRYEVTTGEGWYLDKKGNRHFFTPNVKGLNLYKRVSDVVMRAGVFLSIIAGVGCRRAAWLLEVLFHVIVSKSTVDRWIDDIANILPRAEAMIQEMNSRQPITEGHLDELFPRGRSGSSKGKCELVLRDEHGRIIVAEEIAKRDEEHVKPFLMRMKALGLVIKTFYIDHWKAYENAIVEVYPDASIQHDYFHIIQNVWRKVWSYFIIHRRSVKSSSEKVTTSLDQARLESLAKTLWEKRHLLFKSDERMSQEEKEDLMEIMEADSKVCKMRIFLMSVWSLFRDSKNEEEAYEALAELKKIKIEPKAEKALKSVYSFLEENFDRMITYLKVPGVKRNSLSESGMRMLRRLEVEHDGFRTPKGRQNCIKIYQAVKYLGWSVHNPPPLIHVS</sequence>
<name>A0A2H0X8B0_UNCKA</name>
<accession>A0A2H0X8B0</accession>
<evidence type="ECO:0000313" key="2">
    <source>
        <dbReference type="EMBL" id="PIS21167.1"/>
    </source>
</evidence>
<dbReference type="InterPro" id="IPR002560">
    <property type="entry name" value="Transposase_DDE"/>
</dbReference>
<dbReference type="EMBL" id="PEYV01000069">
    <property type="protein sequence ID" value="PIS21167.1"/>
    <property type="molecule type" value="Genomic_DNA"/>
</dbReference>
<proteinExistence type="predicted"/>
<feature type="domain" description="Transposase IS204/IS1001/IS1096/IS1165 DDE" evidence="1">
    <location>
        <begin position="210"/>
        <end position="430"/>
    </location>
</feature>
<protein>
    <recommendedName>
        <fullName evidence="1">Transposase IS204/IS1001/IS1096/IS1165 DDE domain-containing protein</fullName>
    </recommendedName>
</protein>
<reference evidence="3" key="1">
    <citation type="submission" date="2017-09" db="EMBL/GenBank/DDBJ databases">
        <title>Depth-based differentiation of microbial function through sediment-hosted aquifers and enrichment of novel symbionts in the deep terrestrial subsurface.</title>
        <authorList>
            <person name="Probst A.J."/>
            <person name="Ladd B."/>
            <person name="Jarett J.K."/>
            <person name="Geller-Mcgrath D.E."/>
            <person name="Sieber C.M.K."/>
            <person name="Emerson J.B."/>
            <person name="Anantharaman K."/>
            <person name="Thomas B.C."/>
            <person name="Malmstrom R."/>
            <person name="Stieglmeier M."/>
            <person name="Klingl A."/>
            <person name="Woyke T."/>
            <person name="Ryan C.M."/>
            <person name="Banfield J.F."/>
        </authorList>
    </citation>
    <scope>NUCLEOTIDE SEQUENCE [LARGE SCALE GENOMIC DNA]</scope>
</reference>
<comment type="caution">
    <text evidence="2">The sequence shown here is derived from an EMBL/GenBank/DDBJ whole genome shotgun (WGS) entry which is preliminary data.</text>
</comment>
<gene>
    <name evidence="2" type="ORF">COT51_04115</name>
</gene>